<proteinExistence type="predicted"/>
<gene>
    <name evidence="1" type="ORF">C9J27_04265</name>
</gene>
<sequence length="93" mass="10279">MDIEVLQRVMAFIKDKTPMEYADECFMTKIDGKPALVTPSEKTLTAAVCDLFNHGQKELGITLMNDLELFFVIDSNAHEVLLAKGSKSDTLAA</sequence>
<dbReference type="Proteomes" id="UP000241426">
    <property type="component" value="Unassembled WGS sequence"/>
</dbReference>
<dbReference type="AlphaFoldDB" id="A0A2T3KL24"/>
<accession>A0A2T3KL24</accession>
<dbReference type="RefSeq" id="WP_107288977.1">
    <property type="nucleotide sequence ID" value="NZ_PYNF01000003.1"/>
</dbReference>
<protein>
    <submittedName>
        <fullName evidence="1">Uncharacterized protein</fullName>
    </submittedName>
</protein>
<comment type="caution">
    <text evidence="1">The sequence shown here is derived from an EMBL/GenBank/DDBJ whole genome shotgun (WGS) entry which is preliminary data.</text>
</comment>
<dbReference type="EMBL" id="PYNF01000003">
    <property type="protein sequence ID" value="PSV00347.1"/>
    <property type="molecule type" value="Genomic_DNA"/>
</dbReference>
<organism evidence="1 2">
    <name type="scientific">Photobacterium kishitanii</name>
    <dbReference type="NCBI Taxonomy" id="318456"/>
    <lineage>
        <taxon>Bacteria</taxon>
        <taxon>Pseudomonadati</taxon>
        <taxon>Pseudomonadota</taxon>
        <taxon>Gammaproteobacteria</taxon>
        <taxon>Vibrionales</taxon>
        <taxon>Vibrionaceae</taxon>
        <taxon>Photobacterium</taxon>
    </lineage>
</organism>
<evidence type="ECO:0000313" key="2">
    <source>
        <dbReference type="Proteomes" id="UP000241426"/>
    </source>
</evidence>
<evidence type="ECO:0000313" key="1">
    <source>
        <dbReference type="EMBL" id="PSV00347.1"/>
    </source>
</evidence>
<name>A0A2T3KL24_9GAMM</name>
<reference evidence="1 2" key="1">
    <citation type="submission" date="2018-01" db="EMBL/GenBank/DDBJ databases">
        <title>Whole genome sequencing of Histamine producing bacteria.</title>
        <authorList>
            <person name="Butler K."/>
        </authorList>
    </citation>
    <scope>NUCLEOTIDE SEQUENCE [LARGE SCALE GENOMIC DNA]</scope>
    <source>
        <strain evidence="1 2">FS-7.2</strain>
    </source>
</reference>